<protein>
    <submittedName>
        <fullName evidence="3">HMG box-containing protein C19G7,04 [Schizosaccharomyces pombe 972h-]</fullName>
    </submittedName>
</protein>
<dbReference type="Pfam" id="PF10263">
    <property type="entry name" value="SprT-like"/>
    <property type="match status" value="1"/>
</dbReference>
<feature type="region of interest" description="Disordered" evidence="1">
    <location>
        <begin position="1"/>
        <end position="26"/>
    </location>
</feature>
<dbReference type="Proteomes" id="UP000044841">
    <property type="component" value="Unassembled WGS sequence"/>
</dbReference>
<dbReference type="SUPFAM" id="SSF47095">
    <property type="entry name" value="HMG-box"/>
    <property type="match status" value="1"/>
</dbReference>
<sequence>MQIYHIKSRMPTDNSPLPRRTRGTGYRSRVIVISDSESDSDLPSPSLLLQDHQAAQPTSNLGSLATTDEIIEISSDSEIETTLTKPRGGKLPSSIQGRPAASAAGLVSNSLSTLTSTFQNSLSLEVGNNPNQAISICTQPDESIDLNQLHETSDTDSEPDEMRLFDPDVSHPGILLFNPGPRKPALIASISTPGALGHSQDFCRAGATRSTIQIDSPRKSYSGDSSEDTEEVKNPAGPLKSGGITGNAKASGSGDGYRSQLWEDANKGTPPETPRPRPRPKPKPRSAALTLTPAPTSLSPKPTTRNQAKVLQAEAIALFEELNDSVFNGKLPKDCPIEWSKKLNTTAGRAHWKRIRDANGNVTRHDTCIELSTKVVDCKERVKNTLSHEMCHLGAWIFDSEMKPPHGPAFKRWSNRIMEARPDITISTCHSYEISYKYEWKCSSEQCGRTYGRHSKSIDPEKQGKLYHNSIRVKLVPQFETAHKRTAFQDYLKTHMKDFKAANPGMQHGEAMKRLGEMFRAEKEATVDEQLDQVMAGMTRLGIDSHVG</sequence>
<feature type="region of interest" description="Disordered" evidence="1">
    <location>
        <begin position="208"/>
        <end position="305"/>
    </location>
</feature>
<evidence type="ECO:0000313" key="4">
    <source>
        <dbReference type="Proteomes" id="UP000044841"/>
    </source>
</evidence>
<dbReference type="CDD" id="cd00084">
    <property type="entry name" value="HMG-box_SF"/>
    <property type="match status" value="1"/>
</dbReference>
<dbReference type="PANTHER" id="PTHR23099:SF0">
    <property type="entry name" value="GERM CELL NUCLEAR ACIDIC PROTEIN"/>
    <property type="match status" value="1"/>
</dbReference>
<accession>A0A0K6FPZ7</accession>
<gene>
    <name evidence="3" type="ORF">RSOLAG22IIIB_03406</name>
</gene>
<proteinExistence type="predicted"/>
<dbReference type="GO" id="GO:0005634">
    <property type="term" value="C:nucleus"/>
    <property type="evidence" value="ECO:0007669"/>
    <property type="project" value="TreeGrafter"/>
</dbReference>
<keyword evidence="4" id="KW-1185">Reference proteome</keyword>
<dbReference type="EMBL" id="CYGV01000335">
    <property type="protein sequence ID" value="CUA68167.1"/>
    <property type="molecule type" value="Genomic_DNA"/>
</dbReference>
<name>A0A0K6FPZ7_9AGAM</name>
<reference evidence="3 4" key="1">
    <citation type="submission" date="2015-07" db="EMBL/GenBank/DDBJ databases">
        <authorList>
            <person name="Noorani M."/>
        </authorList>
    </citation>
    <scope>NUCLEOTIDE SEQUENCE [LARGE SCALE GENOMIC DNA]</scope>
    <source>
        <strain evidence="3">BBA 69670</strain>
    </source>
</reference>
<evidence type="ECO:0000313" key="3">
    <source>
        <dbReference type="EMBL" id="CUA68167.1"/>
    </source>
</evidence>
<evidence type="ECO:0000256" key="1">
    <source>
        <dbReference type="SAM" id="MobiDB-lite"/>
    </source>
</evidence>
<dbReference type="GO" id="GO:0006950">
    <property type="term" value="P:response to stress"/>
    <property type="evidence" value="ECO:0007669"/>
    <property type="project" value="UniProtKB-ARBA"/>
</dbReference>
<evidence type="ECO:0000259" key="2">
    <source>
        <dbReference type="SMART" id="SM00731"/>
    </source>
</evidence>
<dbReference type="AlphaFoldDB" id="A0A0K6FPZ7"/>
<feature type="compositionally biased region" description="Polar residues" evidence="1">
    <location>
        <begin position="293"/>
        <end position="305"/>
    </location>
</feature>
<organism evidence="3 4">
    <name type="scientific">Rhizoctonia solani</name>
    <dbReference type="NCBI Taxonomy" id="456999"/>
    <lineage>
        <taxon>Eukaryota</taxon>
        <taxon>Fungi</taxon>
        <taxon>Dikarya</taxon>
        <taxon>Basidiomycota</taxon>
        <taxon>Agaricomycotina</taxon>
        <taxon>Agaricomycetes</taxon>
        <taxon>Cantharellales</taxon>
        <taxon>Ceratobasidiaceae</taxon>
        <taxon>Rhizoctonia</taxon>
    </lineage>
</organism>
<dbReference type="InterPro" id="IPR006640">
    <property type="entry name" value="SprT-like_domain"/>
</dbReference>
<dbReference type="SMART" id="SM00731">
    <property type="entry name" value="SprT"/>
    <property type="match status" value="1"/>
</dbReference>
<feature type="domain" description="SprT-like" evidence="2">
    <location>
        <begin position="313"/>
        <end position="478"/>
    </location>
</feature>
<dbReference type="InterPro" id="IPR036910">
    <property type="entry name" value="HMG_box_dom_sf"/>
</dbReference>
<dbReference type="PANTHER" id="PTHR23099">
    <property type="entry name" value="TRANSCRIPTIONAL REGULATOR"/>
    <property type="match status" value="1"/>
</dbReference>